<proteinExistence type="predicted"/>
<comment type="caution">
    <text evidence="2">The sequence shown here is derived from an EMBL/GenBank/DDBJ whole genome shotgun (WGS) entry which is preliminary data.</text>
</comment>
<organism evidence="2 3">
    <name type="scientific">Enhygromyxa salina</name>
    <dbReference type="NCBI Taxonomy" id="215803"/>
    <lineage>
        <taxon>Bacteria</taxon>
        <taxon>Pseudomonadati</taxon>
        <taxon>Myxococcota</taxon>
        <taxon>Polyangia</taxon>
        <taxon>Nannocystales</taxon>
        <taxon>Nannocystaceae</taxon>
        <taxon>Enhygromyxa</taxon>
    </lineage>
</organism>
<protein>
    <recommendedName>
        <fullName evidence="4">Cytochrome C Planctomycete-type domain-containing protein</fullName>
    </recommendedName>
</protein>
<evidence type="ECO:0000256" key="1">
    <source>
        <dbReference type="SAM" id="MobiDB-lite"/>
    </source>
</evidence>
<evidence type="ECO:0000313" key="2">
    <source>
        <dbReference type="EMBL" id="KIG11792.1"/>
    </source>
</evidence>
<sequence length="149" mass="15198">MGFVLLTACESPIDDAGDSAATDTSTSTSTSTETGGETPEFAAEIQPILESACLCHFSPANGDDMSAPYLTLNAGVGLGELVGVDAVQVPGMKRVVPGDIQNSYLVHKLRGTHVDVGGPADTDPMPPLLALDETQITTIEAWIAGGAPG</sequence>
<gene>
    <name evidence="2" type="ORF">DB30_02447</name>
</gene>
<reference evidence="2 3" key="1">
    <citation type="submission" date="2014-12" db="EMBL/GenBank/DDBJ databases">
        <title>Genome assembly of Enhygromyxa salina DSM 15201.</title>
        <authorList>
            <person name="Sharma G."/>
            <person name="Subramanian S."/>
        </authorList>
    </citation>
    <scope>NUCLEOTIDE SEQUENCE [LARGE SCALE GENOMIC DNA]</scope>
    <source>
        <strain evidence="2 3">DSM 15201</strain>
    </source>
</reference>
<dbReference type="Proteomes" id="UP000031599">
    <property type="component" value="Unassembled WGS sequence"/>
</dbReference>
<feature type="compositionally biased region" description="Low complexity" evidence="1">
    <location>
        <begin position="18"/>
        <end position="38"/>
    </location>
</feature>
<evidence type="ECO:0000313" key="3">
    <source>
        <dbReference type="Proteomes" id="UP000031599"/>
    </source>
</evidence>
<accession>A0A0C2CV87</accession>
<dbReference type="AlphaFoldDB" id="A0A0C2CV87"/>
<feature type="region of interest" description="Disordered" evidence="1">
    <location>
        <begin position="15"/>
        <end position="38"/>
    </location>
</feature>
<dbReference type="EMBL" id="JMCC02000178">
    <property type="protein sequence ID" value="KIG11792.1"/>
    <property type="molecule type" value="Genomic_DNA"/>
</dbReference>
<name>A0A0C2CV87_9BACT</name>
<evidence type="ECO:0008006" key="4">
    <source>
        <dbReference type="Google" id="ProtNLM"/>
    </source>
</evidence>